<keyword evidence="1" id="KW-0175">Coiled coil</keyword>
<dbReference type="AlphaFoldDB" id="F4D490"/>
<accession>F4D490</accession>
<feature type="coiled-coil region" evidence="1">
    <location>
        <begin position="86"/>
        <end position="113"/>
    </location>
</feature>
<gene>
    <name evidence="2" type="ORF">HMPREF0462_1515</name>
</gene>
<sequence>MISGEEIKDYNKLSEIFEEEKNKILNNESLKNSFANIEKVINANKELRAFKDAISGDNTLLIELLNYDSFRVKVLFSYLKQSIQNVKSLVELYREKKSEIEKIIEQANKDQKECNYSVSSKLLIF</sequence>
<dbReference type="Proteomes" id="UP000008459">
    <property type="component" value="Chromosome"/>
</dbReference>
<name>F4D490_HELPX</name>
<reference evidence="2 3" key="1">
    <citation type="submission" date="2011-03" db="EMBL/GenBank/DDBJ databases">
        <authorList>
            <person name="Muzny D."/>
            <person name="Qin X."/>
            <person name="Deng J."/>
            <person name="Jiang H."/>
            <person name="Liu Y."/>
            <person name="Qu J."/>
            <person name="Song X.-Z."/>
            <person name="Zhang L."/>
            <person name="Thornton R."/>
            <person name="Coyle M."/>
            <person name="Francisco L."/>
            <person name="Jackson L."/>
            <person name="Javaid M."/>
            <person name="Korchina V."/>
            <person name="Kovar C."/>
            <person name="Mata R."/>
            <person name="Mathew T."/>
            <person name="Ngo R."/>
            <person name="Nguyen L."/>
            <person name="Nguyen N."/>
            <person name="Okwuonu G."/>
            <person name="Ongeri F."/>
            <person name="Pham C."/>
            <person name="Simmons D."/>
            <person name="Wilczek-Boney K."/>
            <person name="Hale W."/>
            <person name="Jakkamsetti A."/>
            <person name="Pham P."/>
            <person name="Ruth R."/>
            <person name="San Lucas F."/>
            <person name="Warren J."/>
            <person name="Zhang J."/>
            <person name="Zhao Z."/>
            <person name="Zhou C."/>
            <person name="Zhu D."/>
            <person name="Lee S."/>
            <person name="Bess C."/>
            <person name="Blankenburg K."/>
            <person name="Forbes L."/>
            <person name="Fu Q."/>
            <person name="Gubbala S."/>
            <person name="Hirani K."/>
            <person name="Jayaseelan J.C."/>
            <person name="Lara F."/>
            <person name="Munidasa M."/>
            <person name="Palculict T."/>
            <person name="Patil S."/>
            <person name="Pu L.-L."/>
            <person name="Saada N."/>
            <person name="Tang L."/>
            <person name="Weissenberger G."/>
            <person name="Zhu Y."/>
            <person name="Hemphill L."/>
            <person name="Shang Y."/>
            <person name="Youmans B."/>
            <person name="Ayvaz T."/>
            <person name="Ross M."/>
            <person name="Santibanez J."/>
            <person name="Aqrawi P."/>
            <person name="Gross S."/>
            <person name="Joshi V."/>
            <person name="Fowler G."/>
            <person name="Nazareth L."/>
            <person name="Reid J."/>
            <person name="Worley K."/>
            <person name="Petrosino J."/>
            <person name="Highlander S."/>
            <person name="Gibbs R."/>
            <person name="Gibbs R."/>
        </authorList>
    </citation>
    <scope>NUCLEOTIDE SEQUENCE [LARGE SCALE GENOMIC DNA]</scope>
    <source>
        <strain evidence="2 3">83</strain>
    </source>
</reference>
<dbReference type="EMBL" id="CP002605">
    <property type="protein sequence ID" value="AEE71119.1"/>
    <property type="molecule type" value="Genomic_DNA"/>
</dbReference>
<proteinExistence type="predicted"/>
<dbReference type="PATRIC" id="fig|585538.3.peg.1548"/>
<organism evidence="2 3">
    <name type="scientific">Helicobacter pylori 83</name>
    <dbReference type="NCBI Taxonomy" id="585538"/>
    <lineage>
        <taxon>Bacteria</taxon>
        <taxon>Pseudomonadati</taxon>
        <taxon>Campylobacterota</taxon>
        <taxon>Epsilonproteobacteria</taxon>
        <taxon>Campylobacterales</taxon>
        <taxon>Helicobacteraceae</taxon>
        <taxon>Helicobacter</taxon>
    </lineage>
</organism>
<protein>
    <submittedName>
        <fullName evidence="2">Uncharacterized protein</fullName>
    </submittedName>
</protein>
<evidence type="ECO:0000313" key="2">
    <source>
        <dbReference type="EMBL" id="AEE71119.1"/>
    </source>
</evidence>
<dbReference type="HOGENOM" id="CLU_1989549_0_0_7"/>
<dbReference type="KEGG" id="hpx:HMPREF0462_1515"/>
<evidence type="ECO:0000313" key="3">
    <source>
        <dbReference type="Proteomes" id="UP000008459"/>
    </source>
</evidence>
<evidence type="ECO:0000256" key="1">
    <source>
        <dbReference type="SAM" id="Coils"/>
    </source>
</evidence>